<dbReference type="SUPFAM" id="SSF54665">
    <property type="entry name" value="CO dehydrogenase molybdoprotein N-domain-like"/>
    <property type="match status" value="1"/>
</dbReference>
<dbReference type="GO" id="GO:0016491">
    <property type="term" value="F:oxidoreductase activity"/>
    <property type="evidence" value="ECO:0000318"/>
    <property type="project" value="GO_Central"/>
</dbReference>
<dbReference type="SMART" id="SM01008">
    <property type="entry name" value="Ald_Xan_dh_C"/>
    <property type="match status" value="1"/>
</dbReference>
<dbReference type="GO" id="GO:0071949">
    <property type="term" value="F:FAD binding"/>
    <property type="evidence" value="ECO:0007669"/>
    <property type="project" value="InterPro"/>
</dbReference>
<evidence type="ECO:0000259" key="19">
    <source>
        <dbReference type="PROSITE" id="PS51085"/>
    </source>
</evidence>
<evidence type="ECO:0000256" key="17">
    <source>
        <dbReference type="PIRSR" id="PIRSR000127-2"/>
    </source>
</evidence>
<feature type="binding site" evidence="18">
    <location>
        <position position="90"/>
    </location>
    <ligand>
        <name>[2Fe-2S] cluster</name>
        <dbReference type="ChEBI" id="CHEBI:190135"/>
        <label>1</label>
    </ligand>
</feature>
<dbReference type="Pfam" id="PF03450">
    <property type="entry name" value="CO_deh_flav_C"/>
    <property type="match status" value="1"/>
</dbReference>
<dbReference type="GO" id="GO:0009851">
    <property type="term" value="P:auxin biosynthetic process"/>
    <property type="evidence" value="ECO:0007669"/>
    <property type="project" value="UniProtKB-KW"/>
</dbReference>
<dbReference type="Gene3D" id="3.30.43.10">
    <property type="entry name" value="Uridine Diphospho-n-acetylenolpyruvylglucosamine Reductase, domain 2"/>
    <property type="match status" value="1"/>
</dbReference>
<feature type="binding site" evidence="17">
    <location>
        <begin position="368"/>
        <end position="372"/>
    </location>
    <ligand>
        <name>FAD</name>
        <dbReference type="ChEBI" id="CHEBI:57692"/>
    </ligand>
</feature>
<dbReference type="PROSITE" id="PS51387">
    <property type="entry name" value="FAD_PCMH"/>
    <property type="match status" value="1"/>
</dbReference>
<evidence type="ECO:0000256" key="4">
    <source>
        <dbReference type="ARBA" id="ARBA00022630"/>
    </source>
</evidence>
<evidence type="ECO:0000256" key="14">
    <source>
        <dbReference type="ARBA" id="ARBA00034078"/>
    </source>
</evidence>
<dbReference type="InterPro" id="IPR016208">
    <property type="entry name" value="Ald_Oxase/xanthine_DH-like"/>
</dbReference>
<dbReference type="InterPro" id="IPR016167">
    <property type="entry name" value="FAD-bd_PCMH_sub1"/>
</dbReference>
<dbReference type="EC" id="1.2.3.7" evidence="15"/>
<feature type="binding site" evidence="18">
    <location>
        <position position="130"/>
    </location>
    <ligand>
        <name>[2Fe-2S] cluster</name>
        <dbReference type="ChEBI" id="CHEBI:190135"/>
        <label>2</label>
    </ligand>
</feature>
<dbReference type="OrthoDB" id="8300278at2759"/>
<feature type="binding site" evidence="18">
    <location>
        <position position="813"/>
    </location>
    <ligand>
        <name>Mo-molybdopterin</name>
        <dbReference type="ChEBI" id="CHEBI:71302"/>
    </ligand>
    <ligandPart>
        <name>Mo</name>
        <dbReference type="ChEBI" id="CHEBI:28685"/>
    </ligandPart>
</feature>
<dbReference type="Pfam" id="PF01799">
    <property type="entry name" value="Fer2_2"/>
    <property type="match status" value="1"/>
</dbReference>
<feature type="binding site" evidence="17">
    <location>
        <position position="384"/>
    </location>
    <ligand>
        <name>FAD</name>
        <dbReference type="ChEBI" id="CHEBI:57692"/>
    </ligand>
</feature>
<keyword evidence="8" id="KW-0937">Abscisic acid biosynthesis</keyword>
<dbReference type="InterPro" id="IPR008274">
    <property type="entry name" value="AldOxase/xan_DH_MoCoBD1"/>
</dbReference>
<dbReference type="SUPFAM" id="SSF56176">
    <property type="entry name" value="FAD-binding/transporter-associated domain-like"/>
    <property type="match status" value="1"/>
</dbReference>
<evidence type="ECO:0000256" key="12">
    <source>
        <dbReference type="ARBA" id="ARBA00023027"/>
    </source>
</evidence>
<evidence type="ECO:0000256" key="7">
    <source>
        <dbReference type="ARBA" id="ARBA00022827"/>
    </source>
</evidence>
<dbReference type="InterPro" id="IPR000674">
    <property type="entry name" value="Ald_Oxase/Xan_DH_a/b"/>
</dbReference>
<dbReference type="PIRSF" id="PIRSF000127">
    <property type="entry name" value="Xanthine_DH"/>
    <property type="match status" value="1"/>
</dbReference>
<dbReference type="SUPFAM" id="SSF47741">
    <property type="entry name" value="CO dehydrogenase ISP C-domain like"/>
    <property type="match status" value="1"/>
</dbReference>
<comment type="cofactor">
    <cofactor evidence="18">
        <name>[2Fe-2S] cluster</name>
        <dbReference type="ChEBI" id="CHEBI:190135"/>
    </cofactor>
    <text evidence="18">Binds 2 [2Fe-2S] clusters.</text>
</comment>
<dbReference type="GO" id="GO:0051537">
    <property type="term" value="F:2 iron, 2 sulfur cluster binding"/>
    <property type="evidence" value="ECO:0007669"/>
    <property type="project" value="UniProtKB-KW"/>
</dbReference>
<dbReference type="GO" id="GO:0005506">
    <property type="term" value="F:iron ion binding"/>
    <property type="evidence" value="ECO:0007669"/>
    <property type="project" value="InterPro"/>
</dbReference>
<evidence type="ECO:0000256" key="9">
    <source>
        <dbReference type="ARBA" id="ARBA00023002"/>
    </source>
</evidence>
<dbReference type="SUPFAM" id="SSF55447">
    <property type="entry name" value="CO dehydrogenase flavoprotein C-terminal domain-like"/>
    <property type="match status" value="1"/>
</dbReference>
<feature type="domain" description="2Fe-2S ferredoxin-type" evidence="19">
    <location>
        <begin position="21"/>
        <end position="108"/>
    </location>
</feature>
<dbReference type="InterPro" id="IPR036010">
    <property type="entry name" value="2Fe-2S_ferredoxin-like_sf"/>
</dbReference>
<dbReference type="Pfam" id="PF00941">
    <property type="entry name" value="FAD_binding_5"/>
    <property type="match status" value="1"/>
</dbReference>
<dbReference type="Pfam" id="PF00111">
    <property type="entry name" value="Fer2"/>
    <property type="match status" value="1"/>
</dbReference>
<sequence length="1375" mass="150789">MDTPRNTHTQMEGENGIGEKRSLVFAVNGKRFELSTVDPSMTLLEFLRTQTSFKSVKLGCGEGGCGACTVLISKYDSLLDKVEDFTASSCLTLVCSINQCSITTTEGLGNSRVGFHSIHKRFSGFHASQCGFCTPGMCMALFGALVNADKTDRPEPSPGFSKLTVIEAEEAIAGNLCRCTGYRPIVDASKSFAAEVDMEDLGFNCFWKEGDKQEINLSRLPSYNHNNEICAFPAAFKKEIKASLIIDSNRSSWHQPSSLKDLQSLLKCSDANNGVRTKLVVGNTGMGYFKELEQYDRYIDLRYIPELSAIWRDHTGIEIGAAVTISKTIEALREGNKDEFTPTSKMVFNKIADHMEKIASKFIRNTGSIGGNLVMAQGKHFPSDIATILLATGSFVHIINGAVHEKLSMEEFLERPPMDSKSVLISFRIPNCESINPERDSKLLFETYRAAPRPLGNALPYLNAAFLAEVSSSRSSSSGYVLNSCQFAFGAFGTKHAIKARKVEEFLTGKLLSTSVLYEAIKLVKAAVVPEDGTPEPAYRSSLAVSFVFDFLGLLVDSNPNSLLNGYNGHLTSEDVNSKEKYDNLDHFKFPTMLSSSKQVIQLNKDYHPIGEPITKSGSALQASGEAIYVDDIPSPENCLYGAFIYSTKPFARVKGIEFTSKSLPDGVHSLISFKDIPKDGQNIGTIAFGPEPLFAEEFTEYAGQPLALVLADTQKHADIAAMLAVIDYDVENLEPPILTEEEAVERSSLFGVPPTLYPKQVGDLSKGMDEADHKIFSSEIKLGSQYYFYMENQTALAVPDEDNCMMVYSSSQGPEHAQVAIAKCLGIPEHNVRVLTRRVGGGFGGKAMRSTPIATACALAAHKLQRPVRTYVNRKTDMIMIGGRHPMKITYNVGFKSNGKITALHLEILINAGISLDFSPLMPKTIVGALKKYDWGALSFDIKLCKTNLSSKSAMRGPGEVQGSYIAEAVIEQVASFLSIDADSVRTINFHTYDSLKLFYDVSAGDPLEYTLISIWDQLAISSNFNQRVEIVKEFNRCNVWKKRGVSRIPCIYDVMVRPTPGKVSILSDGSIVVEVGGIELGQGLWTKVKQMVAFALSSIQCEGTEDFLDKVRVIQADTLSLIQGGITGGSTSSESSCEAARLCCEVLVERLTPLKERLSKEMDSISWEMLIKQAHLEAVNLSINSFFTPEFASSNYLNYGAAVSEVEVDLLTGQTTILRTDILYDCGKSLNPAVDLGQIEGAFVQGIGFFMLEEHTSNSDGLVEAKGTWTYKIPTVDTIPKQFNVQLLNSGHNPKRVLSSKASGEPPLLLAASVHCATKAAIREARKQLYSWGCLQSSYSTFHLKVPATMPIVKELCGVDNVERYLQFKMGRN</sequence>
<dbReference type="Gene3D" id="3.90.1170.50">
    <property type="entry name" value="Aldehyde oxidase/xanthine dehydrogenase, a/b hammerhead"/>
    <property type="match status" value="1"/>
</dbReference>
<dbReference type="FunFam" id="1.10.150.120:FF:000006">
    <property type="entry name" value="Aldehyde oxidase"/>
    <property type="match status" value="1"/>
</dbReference>
<feature type="binding site" evidence="18">
    <location>
        <position position="1131"/>
    </location>
    <ligand>
        <name>Mo-molybdopterin</name>
        <dbReference type="ChEBI" id="CHEBI:71302"/>
    </ligand>
    <ligandPart>
        <name>Mo</name>
        <dbReference type="ChEBI" id="CHEBI:28685"/>
    </ligandPart>
</feature>
<dbReference type="Gene3D" id="3.30.365.10">
    <property type="entry name" value="Aldehyde oxidase/xanthine dehydrogenase, molybdopterin binding domain"/>
    <property type="match status" value="4"/>
</dbReference>
<keyword evidence="3 18" id="KW-0500">Molybdenum</keyword>
<dbReference type="FunFam" id="3.30.365.10:FF:000001">
    <property type="entry name" value="Xanthine dehydrogenase oxidase"/>
    <property type="match status" value="1"/>
</dbReference>
<keyword evidence="7 17" id="KW-0274">FAD</keyword>
<evidence type="ECO:0000256" key="6">
    <source>
        <dbReference type="ARBA" id="ARBA00022723"/>
    </source>
</evidence>
<dbReference type="Pfam" id="PF20256">
    <property type="entry name" value="MoCoBD_2"/>
    <property type="match status" value="1"/>
</dbReference>
<dbReference type="InterPro" id="IPR006058">
    <property type="entry name" value="2Fe2S_fd_BS"/>
</dbReference>
<keyword evidence="10 18" id="KW-0408">Iron</keyword>
<comment type="cofactor">
    <cofactor evidence="1 17">
        <name>FAD</name>
        <dbReference type="ChEBI" id="CHEBI:57692"/>
    </cofactor>
</comment>
<keyword evidence="11 18" id="KW-0411">Iron-sulfur</keyword>
<feature type="binding site" evidence="18">
    <location>
        <position position="60"/>
    </location>
    <ligand>
        <name>[2Fe-2S] cluster</name>
        <dbReference type="ChEBI" id="CHEBI:190135"/>
        <label>1</label>
    </ligand>
</feature>
<evidence type="ECO:0000256" key="3">
    <source>
        <dbReference type="ARBA" id="ARBA00022505"/>
    </source>
</evidence>
<organism evidence="21 22">
    <name type="scientific">Manihot esculenta</name>
    <name type="common">Cassava</name>
    <name type="synonym">Jatropha manihot</name>
    <dbReference type="NCBI Taxonomy" id="3983"/>
    <lineage>
        <taxon>Eukaryota</taxon>
        <taxon>Viridiplantae</taxon>
        <taxon>Streptophyta</taxon>
        <taxon>Embryophyta</taxon>
        <taxon>Tracheophyta</taxon>
        <taxon>Spermatophyta</taxon>
        <taxon>Magnoliopsida</taxon>
        <taxon>eudicotyledons</taxon>
        <taxon>Gunneridae</taxon>
        <taxon>Pentapetalae</taxon>
        <taxon>rosids</taxon>
        <taxon>fabids</taxon>
        <taxon>Malpighiales</taxon>
        <taxon>Euphorbiaceae</taxon>
        <taxon>Crotonoideae</taxon>
        <taxon>Manihoteae</taxon>
        <taxon>Manihot</taxon>
    </lineage>
</organism>
<dbReference type="InterPro" id="IPR016166">
    <property type="entry name" value="FAD-bd_PCMH"/>
</dbReference>
<dbReference type="Pfam" id="PF02738">
    <property type="entry name" value="MoCoBD_1"/>
    <property type="match status" value="1"/>
</dbReference>
<feature type="binding site" evidence="18">
    <location>
        <position position="68"/>
    </location>
    <ligand>
        <name>[2Fe-2S] cluster</name>
        <dbReference type="ChEBI" id="CHEBI:190135"/>
        <label>1</label>
    </ligand>
</feature>
<keyword evidence="9" id="KW-0560">Oxidoreductase</keyword>
<feature type="active site" description="Proton acceptor" evidence="16">
    <location>
        <position position="1307"/>
    </location>
</feature>
<feature type="domain" description="FAD-binding PCMH-type" evidence="20">
    <location>
        <begin position="246"/>
        <end position="434"/>
    </location>
</feature>
<evidence type="ECO:0000256" key="1">
    <source>
        <dbReference type="ARBA" id="ARBA00001974"/>
    </source>
</evidence>
<accession>A0A2C9V097</accession>
<dbReference type="InterPro" id="IPR012675">
    <property type="entry name" value="Beta-grasp_dom_sf"/>
</dbReference>
<dbReference type="EMBL" id="CM004397">
    <property type="protein sequence ID" value="OAY37483.1"/>
    <property type="molecule type" value="Genomic_DNA"/>
</dbReference>
<feature type="binding site" evidence="18">
    <location>
        <position position="133"/>
    </location>
    <ligand>
        <name>[2Fe-2S] cluster</name>
        <dbReference type="ChEBI" id="CHEBI:190135"/>
        <label>2</label>
    </ligand>
</feature>
<evidence type="ECO:0000256" key="18">
    <source>
        <dbReference type="PIRSR" id="PIRSR000127-3"/>
    </source>
</evidence>
<feature type="binding site" evidence="17">
    <location>
        <position position="424"/>
    </location>
    <ligand>
        <name>FAD</name>
        <dbReference type="ChEBI" id="CHEBI:57692"/>
    </ligand>
</feature>
<dbReference type="Gene3D" id="3.30.390.50">
    <property type="entry name" value="CO dehydrogenase flavoprotein, C-terminal domain"/>
    <property type="match status" value="1"/>
</dbReference>
<keyword evidence="5 18" id="KW-0001">2Fe-2S</keyword>
<keyword evidence="13" id="KW-0073">Auxin biosynthesis</keyword>
<dbReference type="Gene3D" id="3.10.20.30">
    <property type="match status" value="1"/>
</dbReference>
<dbReference type="PANTHER" id="PTHR11908">
    <property type="entry name" value="XANTHINE DEHYDROGENASE"/>
    <property type="match status" value="1"/>
</dbReference>
<dbReference type="PANTHER" id="PTHR11908:SF132">
    <property type="entry name" value="ALDEHYDE OXIDASE 1-RELATED"/>
    <property type="match status" value="1"/>
</dbReference>
<feature type="binding site" evidence="18">
    <location>
        <position position="957"/>
    </location>
    <ligand>
        <name>Mo-molybdopterin</name>
        <dbReference type="ChEBI" id="CHEBI:71302"/>
    </ligand>
    <ligandPart>
        <name>Mo</name>
        <dbReference type="ChEBI" id="CHEBI:28685"/>
    </ligandPart>
</feature>
<dbReference type="InterPro" id="IPR037165">
    <property type="entry name" value="AldOxase/xan_DH_Mopterin-bd_sf"/>
</dbReference>
<dbReference type="STRING" id="3983.A0A2C9V097"/>
<dbReference type="GO" id="GO:0050302">
    <property type="term" value="F:indole-3-acetaldehyde oxidase activity"/>
    <property type="evidence" value="ECO:0007669"/>
    <property type="project" value="UniProtKB-EC"/>
</dbReference>
<gene>
    <name evidence="21" type="ORF">MANES_11G105300v8</name>
</gene>
<dbReference type="PROSITE" id="PS00197">
    <property type="entry name" value="2FE2S_FER_1"/>
    <property type="match status" value="1"/>
</dbReference>
<dbReference type="PROSITE" id="PS51085">
    <property type="entry name" value="2FE2S_FER_2"/>
    <property type="match status" value="1"/>
</dbReference>
<dbReference type="Gramene" id="Manes.11G105300.1.v8.1">
    <property type="protein sequence ID" value="Manes.11G105300.1.v8.1.CDS"/>
    <property type="gene ID" value="Manes.11G105300.v8.1"/>
</dbReference>
<evidence type="ECO:0000313" key="21">
    <source>
        <dbReference type="EMBL" id="OAY37483.1"/>
    </source>
</evidence>
<evidence type="ECO:0000256" key="13">
    <source>
        <dbReference type="ARBA" id="ARBA00023070"/>
    </source>
</evidence>
<feature type="binding site" evidence="18">
    <location>
        <position position="844"/>
    </location>
    <ligand>
        <name>Mo-molybdopterin</name>
        <dbReference type="ChEBI" id="CHEBI:71302"/>
    </ligand>
    <ligandPart>
        <name>Mo</name>
        <dbReference type="ChEBI" id="CHEBI:28685"/>
    </ligandPart>
</feature>
<dbReference type="InterPro" id="IPR002888">
    <property type="entry name" value="2Fe-2S-bd"/>
</dbReference>
<evidence type="ECO:0000256" key="11">
    <source>
        <dbReference type="ARBA" id="ARBA00023014"/>
    </source>
</evidence>
<evidence type="ECO:0000256" key="15">
    <source>
        <dbReference type="ARBA" id="ARBA00067017"/>
    </source>
</evidence>
<evidence type="ECO:0000256" key="10">
    <source>
        <dbReference type="ARBA" id="ARBA00023004"/>
    </source>
</evidence>
<dbReference type="InterPro" id="IPR036683">
    <property type="entry name" value="CO_DH_flav_C_dom_sf"/>
</dbReference>
<dbReference type="SUPFAM" id="SSF54292">
    <property type="entry name" value="2Fe-2S ferredoxin-like"/>
    <property type="match status" value="1"/>
</dbReference>
<dbReference type="FunFam" id="3.10.20.30:FF:000012">
    <property type="entry name" value="Xanthine dehydrogenase/oxidase"/>
    <property type="match status" value="1"/>
</dbReference>
<comment type="cofactor">
    <cofactor evidence="18">
        <name>Mo-molybdopterin</name>
        <dbReference type="ChEBI" id="CHEBI:71302"/>
    </cofactor>
    <text evidence="18">Binds 1 Mo-molybdopterin (Mo-MPT) cofactor per subunit.</text>
</comment>
<protein>
    <recommendedName>
        <fullName evidence="15">indole-3-acetaldehyde oxidase</fullName>
        <ecNumber evidence="15">1.2.3.7</ecNumber>
    </recommendedName>
</protein>
<dbReference type="InterPro" id="IPR001041">
    <property type="entry name" value="2Fe-2S_ferredoxin-type"/>
</dbReference>
<evidence type="ECO:0000259" key="20">
    <source>
        <dbReference type="PROSITE" id="PS51387"/>
    </source>
</evidence>
<dbReference type="SMART" id="SM01092">
    <property type="entry name" value="CO_deh_flav_C"/>
    <property type="match status" value="1"/>
</dbReference>
<keyword evidence="6 18" id="KW-0479">Metal-binding</keyword>
<evidence type="ECO:0000256" key="5">
    <source>
        <dbReference type="ARBA" id="ARBA00022714"/>
    </source>
</evidence>
<dbReference type="Pfam" id="PF01315">
    <property type="entry name" value="Ald_Xan_dh_C"/>
    <property type="match status" value="1"/>
</dbReference>
<reference evidence="22" key="1">
    <citation type="journal article" date="2016" name="Nat. Biotechnol.">
        <title>Sequencing wild and cultivated cassava and related species reveals extensive interspecific hybridization and genetic diversity.</title>
        <authorList>
            <person name="Bredeson J.V."/>
            <person name="Lyons J.B."/>
            <person name="Prochnik S.E."/>
            <person name="Wu G.A."/>
            <person name="Ha C.M."/>
            <person name="Edsinger-Gonzales E."/>
            <person name="Grimwood J."/>
            <person name="Schmutz J."/>
            <person name="Rabbi I.Y."/>
            <person name="Egesi C."/>
            <person name="Nauluvula P."/>
            <person name="Lebot V."/>
            <person name="Ndunguru J."/>
            <person name="Mkamilo G."/>
            <person name="Bart R.S."/>
            <person name="Setter T.L."/>
            <person name="Gleadow R.M."/>
            <person name="Kulakow P."/>
            <person name="Ferguson M.E."/>
            <person name="Rounsley S."/>
            <person name="Rokhsar D.S."/>
        </authorList>
    </citation>
    <scope>NUCLEOTIDE SEQUENCE [LARGE SCALE GENOMIC DNA]</scope>
    <source>
        <strain evidence="22">cv. AM560-2</strain>
    </source>
</reference>
<keyword evidence="22" id="KW-1185">Reference proteome</keyword>
<dbReference type="InterPro" id="IPR046867">
    <property type="entry name" value="AldOxase/xan_DH_MoCoBD2"/>
</dbReference>
<evidence type="ECO:0000256" key="2">
    <source>
        <dbReference type="ARBA" id="ARBA00006849"/>
    </source>
</evidence>
<dbReference type="InterPro" id="IPR016169">
    <property type="entry name" value="FAD-bd_PCMH_sub2"/>
</dbReference>
<dbReference type="InterPro" id="IPR036318">
    <property type="entry name" value="FAD-bd_PCMH-like_sf"/>
</dbReference>
<dbReference type="InterPro" id="IPR036884">
    <property type="entry name" value="2Fe-2S-bd_dom_sf"/>
</dbReference>
<feature type="binding site" evidence="18">
    <location>
        <position position="179"/>
    </location>
    <ligand>
        <name>[2Fe-2S] cluster</name>
        <dbReference type="ChEBI" id="CHEBI:190135"/>
        <label>2</label>
    </ligand>
</feature>
<feature type="binding site" evidence="18">
    <location>
        <position position="65"/>
    </location>
    <ligand>
        <name>[2Fe-2S] cluster</name>
        <dbReference type="ChEBI" id="CHEBI:190135"/>
        <label>1</label>
    </ligand>
</feature>
<evidence type="ECO:0000256" key="16">
    <source>
        <dbReference type="PIRSR" id="PIRSR000127-1"/>
    </source>
</evidence>
<dbReference type="Gene3D" id="1.10.150.120">
    <property type="entry name" value="[2Fe-2S]-binding domain"/>
    <property type="match status" value="1"/>
</dbReference>
<keyword evidence="4" id="KW-0285">Flavoprotein</keyword>
<feature type="binding site" evidence="17">
    <location>
        <position position="449"/>
    </location>
    <ligand>
        <name>FAD</name>
        <dbReference type="ChEBI" id="CHEBI:57692"/>
    </ligand>
</feature>
<dbReference type="InterPro" id="IPR002346">
    <property type="entry name" value="Mopterin_DH_FAD-bd"/>
</dbReference>
<dbReference type="Gene3D" id="3.30.465.10">
    <property type="match status" value="1"/>
</dbReference>
<dbReference type="InterPro" id="IPR005107">
    <property type="entry name" value="CO_DH_flav_C"/>
</dbReference>
<comment type="cofactor">
    <cofactor evidence="14">
        <name>[2Fe-2S] cluster</name>
        <dbReference type="ChEBI" id="CHEBI:190135"/>
    </cofactor>
</comment>
<comment type="similarity">
    <text evidence="2">Belongs to the xanthine dehydrogenase family.</text>
</comment>
<dbReference type="SUPFAM" id="SSF56003">
    <property type="entry name" value="Molybdenum cofactor-binding domain"/>
    <property type="match status" value="1"/>
</dbReference>
<name>A0A2C9V097_MANES</name>
<dbReference type="Proteomes" id="UP000091857">
    <property type="component" value="Chromosome 11"/>
</dbReference>
<dbReference type="InterPro" id="IPR036856">
    <property type="entry name" value="Ald_Oxase/Xan_DH_a/b_sf"/>
</dbReference>
<evidence type="ECO:0000256" key="8">
    <source>
        <dbReference type="ARBA" id="ARBA00022865"/>
    </source>
</evidence>
<proteinExistence type="inferred from homology"/>
<dbReference type="GO" id="GO:0009688">
    <property type="term" value="P:abscisic acid biosynthetic process"/>
    <property type="evidence" value="ECO:0007669"/>
    <property type="project" value="UniProtKB-KW"/>
</dbReference>
<evidence type="ECO:0000313" key="22">
    <source>
        <dbReference type="Proteomes" id="UP000091857"/>
    </source>
</evidence>
<keyword evidence="12" id="KW-0520">NAD</keyword>
<comment type="caution">
    <text evidence="21">The sequence shown here is derived from an EMBL/GenBank/DDBJ whole genome shotgun (WGS) entry which is preliminary data.</text>
</comment>
<feature type="binding site" evidence="18">
    <location>
        <position position="177"/>
    </location>
    <ligand>
        <name>[2Fe-2S] cluster</name>
        <dbReference type="ChEBI" id="CHEBI:190135"/>
        <label>2</label>
    </ligand>
</feature>